<gene>
    <name evidence="5" type="ORF">TIS948_LOCUS1169</name>
</gene>
<keyword evidence="2" id="KW-0802">TPR repeat</keyword>
<proteinExistence type="predicted"/>
<dbReference type="Pfam" id="PF18972">
    <property type="entry name" value="Wheel"/>
    <property type="match status" value="1"/>
</dbReference>
<comment type="caution">
    <text evidence="5">The sequence shown here is derived from an EMBL/GenBank/DDBJ whole genome shotgun (WGS) entry which is preliminary data.</text>
</comment>
<evidence type="ECO:0000256" key="3">
    <source>
        <dbReference type="SAM" id="MobiDB-lite"/>
    </source>
</evidence>
<dbReference type="OrthoDB" id="420195at2759"/>
<dbReference type="Proteomes" id="UP000663825">
    <property type="component" value="Unassembled WGS sequence"/>
</dbReference>
<dbReference type="PANTHER" id="PTHR46035">
    <property type="entry name" value="TETRATRICOPEPTIDE REPEAT PROTEIN 4"/>
    <property type="match status" value="1"/>
</dbReference>
<protein>
    <recommendedName>
        <fullName evidence="4">Cns1/TTC4 wheel domain-containing protein</fullName>
    </recommendedName>
</protein>
<evidence type="ECO:0000256" key="2">
    <source>
        <dbReference type="ARBA" id="ARBA00022803"/>
    </source>
</evidence>
<evidence type="ECO:0000259" key="4">
    <source>
        <dbReference type="Pfam" id="PF18972"/>
    </source>
</evidence>
<dbReference type="InterPro" id="IPR011990">
    <property type="entry name" value="TPR-like_helical_dom_sf"/>
</dbReference>
<sequence length="361" mass="42013">MATPTPEELDRQLDEFIDKLVEDKDQLPKGELDDAFWKDLEGHPFFLKEMPDDGAELHPATAALQALQWDDDEDTPLDRAKKFKDEGNKYYGYKKYRNAILAYTEGIKQRCSDPTINAVLFCNRATANFYLGNYRSALHDCVFSRKCKSDHLKAFIKGAESFFFSCLMFSNNNAQLIEIRDRSAKLQKEKERDERKQQGRERKQKSEHEKVLNAIRERNIHLQKDPSIDIFDISSNPAGSCVQLNETDQTLTFPVVFLYPEYAQTDYVKTFHENTRLIEQLSVLFESLAPWDEEGKYTLDRIAIYYEDRRKYELKTVSSDKTLLEVLQLPGYVVQLGMPSFIIMIPDSPFAKHYLKMHAEL</sequence>
<feature type="domain" description="Cns1/TTC4 wheel" evidence="4">
    <location>
        <begin position="246"/>
        <end position="344"/>
    </location>
</feature>
<dbReference type="CDD" id="cd21380">
    <property type="entry name" value="CTWD_Cns1"/>
    <property type="match status" value="1"/>
</dbReference>
<dbReference type="InterPro" id="IPR044059">
    <property type="entry name" value="Csn1/TTC4_wheel"/>
</dbReference>
<keyword evidence="1" id="KW-0677">Repeat</keyword>
<reference evidence="5" key="1">
    <citation type="submission" date="2021-02" db="EMBL/GenBank/DDBJ databases">
        <authorList>
            <person name="Nowell W R."/>
        </authorList>
    </citation>
    <scope>NUCLEOTIDE SEQUENCE</scope>
</reference>
<evidence type="ECO:0000256" key="1">
    <source>
        <dbReference type="ARBA" id="ARBA00022737"/>
    </source>
</evidence>
<dbReference type="GO" id="GO:0030544">
    <property type="term" value="F:Hsp70 protein binding"/>
    <property type="evidence" value="ECO:0007669"/>
    <property type="project" value="TreeGrafter"/>
</dbReference>
<name>A0A817L2Q5_9BILA</name>
<evidence type="ECO:0000313" key="6">
    <source>
        <dbReference type="Proteomes" id="UP000663825"/>
    </source>
</evidence>
<dbReference type="PANTHER" id="PTHR46035:SF1">
    <property type="entry name" value="TETRATRICOPEPTIDE REPEAT PROTEIN 4"/>
    <property type="match status" value="1"/>
</dbReference>
<dbReference type="EMBL" id="CAJNXB010000033">
    <property type="protein sequence ID" value="CAF2995079.1"/>
    <property type="molecule type" value="Genomic_DNA"/>
</dbReference>
<feature type="region of interest" description="Disordered" evidence="3">
    <location>
        <begin position="187"/>
        <end position="208"/>
    </location>
</feature>
<dbReference type="SUPFAM" id="SSF48452">
    <property type="entry name" value="TPR-like"/>
    <property type="match status" value="1"/>
</dbReference>
<dbReference type="GO" id="GO:0005634">
    <property type="term" value="C:nucleus"/>
    <property type="evidence" value="ECO:0007669"/>
    <property type="project" value="TreeGrafter"/>
</dbReference>
<evidence type="ECO:0000313" key="5">
    <source>
        <dbReference type="EMBL" id="CAF2995079.1"/>
    </source>
</evidence>
<dbReference type="GO" id="GO:0006457">
    <property type="term" value="P:protein folding"/>
    <property type="evidence" value="ECO:0007669"/>
    <property type="project" value="TreeGrafter"/>
</dbReference>
<dbReference type="GO" id="GO:0005829">
    <property type="term" value="C:cytosol"/>
    <property type="evidence" value="ECO:0007669"/>
    <property type="project" value="TreeGrafter"/>
</dbReference>
<dbReference type="AlphaFoldDB" id="A0A817L2Q5"/>
<organism evidence="5 6">
    <name type="scientific">Rotaria socialis</name>
    <dbReference type="NCBI Taxonomy" id="392032"/>
    <lineage>
        <taxon>Eukaryota</taxon>
        <taxon>Metazoa</taxon>
        <taxon>Spiralia</taxon>
        <taxon>Gnathifera</taxon>
        <taxon>Rotifera</taxon>
        <taxon>Eurotatoria</taxon>
        <taxon>Bdelloidea</taxon>
        <taxon>Philodinida</taxon>
        <taxon>Philodinidae</taxon>
        <taxon>Rotaria</taxon>
    </lineage>
</organism>
<accession>A0A817L2Q5</accession>
<dbReference type="GO" id="GO:0051879">
    <property type="term" value="F:Hsp90 protein binding"/>
    <property type="evidence" value="ECO:0007669"/>
    <property type="project" value="InterPro"/>
</dbReference>
<dbReference type="Gene3D" id="1.25.40.10">
    <property type="entry name" value="Tetratricopeptide repeat domain"/>
    <property type="match status" value="1"/>
</dbReference>